<feature type="compositionally biased region" description="Basic and acidic residues" evidence="1">
    <location>
        <begin position="113"/>
        <end position="127"/>
    </location>
</feature>
<proteinExistence type="predicted"/>
<name>A0ABV0S5W7_9TELE</name>
<dbReference type="EMBL" id="JAHRIN010067771">
    <property type="protein sequence ID" value="MEQ2214927.1"/>
    <property type="molecule type" value="Genomic_DNA"/>
</dbReference>
<keyword evidence="3" id="KW-1185">Reference proteome</keyword>
<sequence>MSITVSFSSRGREQYVAAVPSAGLHWLPSTDGWCLEAFTLAQGRMLEELTNVLVMLVVGQVAHYQLMKCNAVRAFVQRREYLTWPEDPQDLQWFYERLVSLILRDTKVKKFPVENPKPVKPERRPPAEEEVPLENIKAVAN</sequence>
<accession>A0ABV0S5W7</accession>
<feature type="region of interest" description="Disordered" evidence="1">
    <location>
        <begin position="113"/>
        <end position="141"/>
    </location>
</feature>
<dbReference type="Gene3D" id="3.40.50.10140">
    <property type="entry name" value="Toll/interleukin-1 receptor homology (TIR) domain"/>
    <property type="match status" value="1"/>
</dbReference>
<reference evidence="2 3" key="1">
    <citation type="submission" date="2021-06" db="EMBL/GenBank/DDBJ databases">
        <authorList>
            <person name="Palmer J.M."/>
        </authorList>
    </citation>
    <scope>NUCLEOTIDE SEQUENCE [LARGE SCALE GENOMIC DNA]</scope>
    <source>
        <strain evidence="2 3">XC_2019</strain>
        <tissue evidence="2">Muscle</tissue>
    </source>
</reference>
<dbReference type="InterPro" id="IPR035897">
    <property type="entry name" value="Toll_tir_struct_dom_sf"/>
</dbReference>
<comment type="caution">
    <text evidence="2">The sequence shown here is derived from an EMBL/GenBank/DDBJ whole genome shotgun (WGS) entry which is preliminary data.</text>
</comment>
<organism evidence="2 3">
    <name type="scientific">Xenoophorus captivus</name>
    <dbReference type="NCBI Taxonomy" id="1517983"/>
    <lineage>
        <taxon>Eukaryota</taxon>
        <taxon>Metazoa</taxon>
        <taxon>Chordata</taxon>
        <taxon>Craniata</taxon>
        <taxon>Vertebrata</taxon>
        <taxon>Euteleostomi</taxon>
        <taxon>Actinopterygii</taxon>
        <taxon>Neopterygii</taxon>
        <taxon>Teleostei</taxon>
        <taxon>Neoteleostei</taxon>
        <taxon>Acanthomorphata</taxon>
        <taxon>Ovalentaria</taxon>
        <taxon>Atherinomorphae</taxon>
        <taxon>Cyprinodontiformes</taxon>
        <taxon>Goodeidae</taxon>
        <taxon>Xenoophorus</taxon>
    </lineage>
</organism>
<gene>
    <name evidence="2" type="ORF">XENOCAPTIV_024011</name>
</gene>
<evidence type="ECO:0000313" key="3">
    <source>
        <dbReference type="Proteomes" id="UP001434883"/>
    </source>
</evidence>
<protein>
    <submittedName>
        <fullName evidence="2">Uncharacterized protein</fullName>
    </submittedName>
</protein>
<evidence type="ECO:0000256" key="1">
    <source>
        <dbReference type="SAM" id="MobiDB-lite"/>
    </source>
</evidence>
<evidence type="ECO:0000313" key="2">
    <source>
        <dbReference type="EMBL" id="MEQ2214927.1"/>
    </source>
</evidence>
<dbReference type="SUPFAM" id="SSF52200">
    <property type="entry name" value="Toll/Interleukin receptor TIR domain"/>
    <property type="match status" value="1"/>
</dbReference>
<dbReference type="Proteomes" id="UP001434883">
    <property type="component" value="Unassembled WGS sequence"/>
</dbReference>